<dbReference type="PANTHER" id="PTHR14932:SF1">
    <property type="entry name" value="RAB-LIKE PROTEIN 6"/>
    <property type="match status" value="1"/>
</dbReference>
<proteinExistence type="predicted"/>
<keyword evidence="3" id="KW-1185">Reference proteome</keyword>
<reference evidence="2 3" key="1">
    <citation type="submission" date="2021-06" db="EMBL/GenBank/DDBJ databases">
        <authorList>
            <person name="Palmer J.M."/>
        </authorList>
    </citation>
    <scope>NUCLEOTIDE SEQUENCE [LARGE SCALE GENOMIC DNA]</scope>
    <source>
        <strain evidence="2 3">GA_2019</strain>
        <tissue evidence="2">Muscle</tissue>
    </source>
</reference>
<feature type="region of interest" description="Disordered" evidence="1">
    <location>
        <begin position="41"/>
        <end position="175"/>
    </location>
</feature>
<sequence length="175" mass="18070">GLGVVLFRVSVFLEYQMDVDLWKLFCELYSFLDNLESRSKGYASPGPANGQSPSSGSQSPIVPPSGASTGSSSPSTPQPSVPSQMLPQSPSVSASSPAAPTAVVSGATSPTAEMKPLPQSPEHQQSSAAPGGSGPQKRSFMSRWFGSYPATEAPTSAPGEFNQTMTQAKSTRSGV</sequence>
<gene>
    <name evidence="2" type="ORF">GOODEAATRI_021166</name>
</gene>
<feature type="non-terminal residue" evidence="2">
    <location>
        <position position="1"/>
    </location>
</feature>
<dbReference type="PANTHER" id="PTHR14932">
    <property type="entry name" value="RAS GTPASE-RELATED"/>
    <property type="match status" value="1"/>
</dbReference>
<feature type="compositionally biased region" description="Low complexity" evidence="1">
    <location>
        <begin position="44"/>
        <end position="75"/>
    </location>
</feature>
<name>A0ABV0PR55_9TELE</name>
<protein>
    <submittedName>
        <fullName evidence="2">Uncharacterized protein</fullName>
    </submittedName>
</protein>
<evidence type="ECO:0000313" key="3">
    <source>
        <dbReference type="Proteomes" id="UP001476798"/>
    </source>
</evidence>
<accession>A0ABV0PR55</accession>
<feature type="compositionally biased region" description="Low complexity" evidence="1">
    <location>
        <begin position="81"/>
        <end position="109"/>
    </location>
</feature>
<organism evidence="2 3">
    <name type="scientific">Goodea atripinnis</name>
    <dbReference type="NCBI Taxonomy" id="208336"/>
    <lineage>
        <taxon>Eukaryota</taxon>
        <taxon>Metazoa</taxon>
        <taxon>Chordata</taxon>
        <taxon>Craniata</taxon>
        <taxon>Vertebrata</taxon>
        <taxon>Euteleostomi</taxon>
        <taxon>Actinopterygii</taxon>
        <taxon>Neopterygii</taxon>
        <taxon>Teleostei</taxon>
        <taxon>Neoteleostei</taxon>
        <taxon>Acanthomorphata</taxon>
        <taxon>Ovalentaria</taxon>
        <taxon>Atherinomorphae</taxon>
        <taxon>Cyprinodontiformes</taxon>
        <taxon>Goodeidae</taxon>
        <taxon>Goodea</taxon>
    </lineage>
</organism>
<evidence type="ECO:0000313" key="2">
    <source>
        <dbReference type="EMBL" id="MEQ2185722.1"/>
    </source>
</evidence>
<feature type="compositionally biased region" description="Polar residues" evidence="1">
    <location>
        <begin position="161"/>
        <end position="175"/>
    </location>
</feature>
<dbReference type="EMBL" id="JAHRIO010082000">
    <property type="protein sequence ID" value="MEQ2185722.1"/>
    <property type="molecule type" value="Genomic_DNA"/>
</dbReference>
<comment type="caution">
    <text evidence="2">The sequence shown here is derived from an EMBL/GenBank/DDBJ whole genome shotgun (WGS) entry which is preliminary data.</text>
</comment>
<dbReference type="Proteomes" id="UP001476798">
    <property type="component" value="Unassembled WGS sequence"/>
</dbReference>
<dbReference type="InterPro" id="IPR040385">
    <property type="entry name" value="RABL6"/>
</dbReference>
<evidence type="ECO:0000256" key="1">
    <source>
        <dbReference type="SAM" id="MobiDB-lite"/>
    </source>
</evidence>